<keyword evidence="1" id="KW-0812">Transmembrane</keyword>
<keyword evidence="1" id="KW-0472">Membrane</keyword>
<sequence length="123" mass="14564">MMLSRMIVFGSFRAPRMFSTLTQQSSKPLTVTAWLKKNYAVTYLIFVVSSGMIALTTYAITCILRNPDLRLPFYDDRPRDEYYFNRHYFGARRSEDPRLPPVRMHYDGELEFPYDTPIKKFKS</sequence>
<evidence type="ECO:0000313" key="3">
    <source>
        <dbReference type="Proteomes" id="UP000275846"/>
    </source>
</evidence>
<keyword evidence="3" id="KW-1185">Reference proteome</keyword>
<dbReference type="OrthoDB" id="6264132at2759"/>
<protein>
    <submittedName>
        <fullName evidence="2 4">Uncharacterized protein</fullName>
    </submittedName>
</protein>
<feature type="transmembrane region" description="Helical" evidence="1">
    <location>
        <begin position="40"/>
        <end position="64"/>
    </location>
</feature>
<dbReference type="AlphaFoldDB" id="A0A183TJI5"/>
<evidence type="ECO:0000313" key="4">
    <source>
        <dbReference type="WBParaSite" id="SSLN_0001726801-mRNA-1"/>
    </source>
</evidence>
<dbReference type="WBParaSite" id="SSLN_0001726801-mRNA-1">
    <property type="protein sequence ID" value="SSLN_0001726801-mRNA-1"/>
    <property type="gene ID" value="SSLN_0001726801"/>
</dbReference>
<name>A0A183TJI5_SCHSO</name>
<reference evidence="4" key="1">
    <citation type="submission" date="2016-06" db="UniProtKB">
        <authorList>
            <consortium name="WormBaseParasite"/>
        </authorList>
    </citation>
    <scope>IDENTIFICATION</scope>
</reference>
<keyword evidence="1" id="KW-1133">Transmembrane helix</keyword>
<organism evidence="4">
    <name type="scientific">Schistocephalus solidus</name>
    <name type="common">Tapeworm</name>
    <dbReference type="NCBI Taxonomy" id="70667"/>
    <lineage>
        <taxon>Eukaryota</taxon>
        <taxon>Metazoa</taxon>
        <taxon>Spiralia</taxon>
        <taxon>Lophotrochozoa</taxon>
        <taxon>Platyhelminthes</taxon>
        <taxon>Cestoda</taxon>
        <taxon>Eucestoda</taxon>
        <taxon>Diphyllobothriidea</taxon>
        <taxon>Diphyllobothriidae</taxon>
        <taxon>Schistocephalus</taxon>
    </lineage>
</organism>
<proteinExistence type="predicted"/>
<dbReference type="EMBL" id="UYSU01041334">
    <property type="protein sequence ID" value="VDM03019.1"/>
    <property type="molecule type" value="Genomic_DNA"/>
</dbReference>
<evidence type="ECO:0000256" key="1">
    <source>
        <dbReference type="SAM" id="Phobius"/>
    </source>
</evidence>
<dbReference type="Proteomes" id="UP000275846">
    <property type="component" value="Unassembled WGS sequence"/>
</dbReference>
<accession>A0A183TJI5</accession>
<reference evidence="2 3" key="2">
    <citation type="submission" date="2018-11" db="EMBL/GenBank/DDBJ databases">
        <authorList>
            <consortium name="Pathogen Informatics"/>
        </authorList>
    </citation>
    <scope>NUCLEOTIDE SEQUENCE [LARGE SCALE GENOMIC DNA]</scope>
    <source>
        <strain evidence="2 3">NST_G2</strain>
    </source>
</reference>
<gene>
    <name evidence="2" type="ORF">SSLN_LOCUS16633</name>
</gene>
<evidence type="ECO:0000313" key="2">
    <source>
        <dbReference type="EMBL" id="VDM03019.1"/>
    </source>
</evidence>